<keyword evidence="2" id="KW-1185">Reference proteome</keyword>
<evidence type="ECO:0000313" key="2">
    <source>
        <dbReference type="Proteomes" id="UP000070383"/>
    </source>
</evidence>
<accession>A0A133KAJ1</accession>
<organism evidence="1 2">
    <name type="scientific">Anaerococcus tetradius</name>
    <dbReference type="NCBI Taxonomy" id="33036"/>
    <lineage>
        <taxon>Bacteria</taxon>
        <taxon>Bacillati</taxon>
        <taxon>Bacillota</taxon>
        <taxon>Tissierellia</taxon>
        <taxon>Tissierellales</taxon>
        <taxon>Peptoniphilaceae</taxon>
        <taxon>Anaerococcus</taxon>
    </lineage>
</organism>
<dbReference type="PATRIC" id="fig|33036.3.peg.1757"/>
<dbReference type="STRING" id="33036.HMPREF3200_01770"/>
<name>A0A133KAJ1_9FIRM</name>
<dbReference type="OrthoDB" id="1551269at2"/>
<dbReference type="RefSeq" id="WP_004837661.1">
    <property type="nucleotide sequence ID" value="NZ_KQ955292.1"/>
</dbReference>
<protein>
    <submittedName>
        <fullName evidence="1">Uncharacterized protein</fullName>
    </submittedName>
</protein>
<sequence>MKNTRKCPKCGASDILFVPGSAGAYGTGNNIMTGHTIMSAVSVDRYICTRCGYSEEWIDLDYMDKLKKKYDEI</sequence>
<dbReference type="Proteomes" id="UP000070383">
    <property type="component" value="Unassembled WGS sequence"/>
</dbReference>
<dbReference type="EMBL" id="LRPM01000077">
    <property type="protein sequence ID" value="KWZ76571.1"/>
    <property type="molecule type" value="Genomic_DNA"/>
</dbReference>
<dbReference type="AlphaFoldDB" id="A0A133KAJ1"/>
<reference evidence="2" key="1">
    <citation type="submission" date="2016-01" db="EMBL/GenBank/DDBJ databases">
        <authorList>
            <person name="Mitreva M."/>
            <person name="Pepin K.H."/>
            <person name="Mihindukulasuriya K.A."/>
            <person name="Fulton R."/>
            <person name="Fronick C."/>
            <person name="O'Laughlin M."/>
            <person name="Miner T."/>
            <person name="Herter B."/>
            <person name="Rosa B.A."/>
            <person name="Cordes M."/>
            <person name="Tomlinson C."/>
            <person name="Wollam A."/>
            <person name="Palsikar V.B."/>
            <person name="Mardis E.R."/>
            <person name="Wilson R.K."/>
        </authorList>
    </citation>
    <scope>NUCLEOTIDE SEQUENCE [LARGE SCALE GENOMIC DNA]</scope>
    <source>
        <strain evidence="2">MJR8151</strain>
    </source>
</reference>
<gene>
    <name evidence="1" type="ORF">HMPREF3200_01770</name>
</gene>
<proteinExistence type="predicted"/>
<comment type="caution">
    <text evidence="1">The sequence shown here is derived from an EMBL/GenBank/DDBJ whole genome shotgun (WGS) entry which is preliminary data.</text>
</comment>
<evidence type="ECO:0000313" key="1">
    <source>
        <dbReference type="EMBL" id="KWZ76571.1"/>
    </source>
</evidence>